<name>A0A0C3GTJ4_OIDMZ</name>
<dbReference type="STRING" id="913774.A0A0C3GTJ4"/>
<evidence type="ECO:0000259" key="2">
    <source>
        <dbReference type="Pfam" id="PF12770"/>
    </source>
</evidence>
<feature type="compositionally biased region" description="Basic and acidic residues" evidence="1">
    <location>
        <begin position="881"/>
        <end position="902"/>
    </location>
</feature>
<dbReference type="HOGENOM" id="CLU_001305_0_0_1"/>
<dbReference type="Proteomes" id="UP000054321">
    <property type="component" value="Unassembled WGS sequence"/>
</dbReference>
<gene>
    <name evidence="3" type="ORF">OIDMADRAFT_106680</name>
</gene>
<reference evidence="3 4" key="1">
    <citation type="submission" date="2014-04" db="EMBL/GenBank/DDBJ databases">
        <authorList>
            <consortium name="DOE Joint Genome Institute"/>
            <person name="Kuo A."/>
            <person name="Martino E."/>
            <person name="Perotto S."/>
            <person name="Kohler A."/>
            <person name="Nagy L.G."/>
            <person name="Floudas D."/>
            <person name="Copeland A."/>
            <person name="Barry K.W."/>
            <person name="Cichocki N."/>
            <person name="Veneault-Fourrey C."/>
            <person name="LaButti K."/>
            <person name="Lindquist E.A."/>
            <person name="Lipzen A."/>
            <person name="Lundell T."/>
            <person name="Morin E."/>
            <person name="Murat C."/>
            <person name="Sun H."/>
            <person name="Tunlid A."/>
            <person name="Henrissat B."/>
            <person name="Grigoriev I.V."/>
            <person name="Hibbett D.S."/>
            <person name="Martin F."/>
            <person name="Nordberg H.P."/>
            <person name="Cantor M.N."/>
            <person name="Hua S.X."/>
        </authorList>
    </citation>
    <scope>NUCLEOTIDE SEQUENCE [LARGE SCALE GENOMIC DNA]</scope>
    <source>
        <strain evidence="3 4">Zn</strain>
    </source>
</reference>
<dbReference type="Pfam" id="PF13374">
    <property type="entry name" value="TPR_10"/>
    <property type="match status" value="1"/>
</dbReference>
<keyword evidence="4" id="KW-1185">Reference proteome</keyword>
<feature type="domain" description="CHAT" evidence="2">
    <location>
        <begin position="595"/>
        <end position="926"/>
    </location>
</feature>
<feature type="region of interest" description="Disordered" evidence="1">
    <location>
        <begin position="877"/>
        <end position="902"/>
    </location>
</feature>
<dbReference type="InParanoid" id="A0A0C3GTJ4"/>
<dbReference type="PANTHER" id="PTHR19959">
    <property type="entry name" value="KINESIN LIGHT CHAIN"/>
    <property type="match status" value="1"/>
</dbReference>
<evidence type="ECO:0000313" key="4">
    <source>
        <dbReference type="Proteomes" id="UP000054321"/>
    </source>
</evidence>
<dbReference type="Gene3D" id="1.25.40.10">
    <property type="entry name" value="Tetratricopeptide repeat domain"/>
    <property type="match status" value="1"/>
</dbReference>
<dbReference type="InterPro" id="IPR024983">
    <property type="entry name" value="CHAT_dom"/>
</dbReference>
<sequence>MTPETQPGQAWPLHSLRLAPSARYSTTGAIIDLEEGIKLARQLVDMTPKHHPHRAGRLNSLGNKLSDKYLRIGEIADLDESIQIGKQAVDEALEGNPDRAMYLNDLGAPLADRYKRTGLMADLDEAIRVTRQAVDMTPEDHPKRVMYLSNVGVHLSERYNRTKAMADLEGAIRLMRQAVNLTPQHHLNRAGRLHNLGKLLGSKYTRTGAIADLEEAIQLAKLAVGGTPKDDLNWFMYLDNLAFRLRARYKRMQDITDLEEAIQLMREAVDATPRNSPDWSRRLSILEIGLRDRYLRKREKADLEEAIRLARQAADATPKDDPLRARRLLNLAIGLLKKSSGTRETGIVEEIIVHLRSALYQPNAPVTIRIAACRLIVPFCIFNSDWQQAYDASNIAVGLISKLTARSLENSDKQHLLRQVVGVASDAAAVALQAEKGAPVALNFLERGRGVLAASLDELRTDIIGLRKIYPELADQFVHLRNELKLSDMDNSSLLDESSWLESGNRRYDAGDKLDRVIVEIRKQPGFEDFLIGPGEREMQAAASSGPIVVLNVSKYRCDAVLVEEHRTRVLALPRLNKKEIIQKVQIGGLGSPAVLEWLWDVAASPILDALGFVQPPSTDNWPHIWWVPTGPLTKFPIHAAGRHNGGSVETVLDRVMSSYSPSIKAIIQGRTRRVTQSPSRQALLVAMQDTPGHGKLPFVIKEVAMLHDLCRLMGLDPIEPLRRKQDIMSYLPNCKIFHFAGHGNTDTADPSQSHLLLNDWRSDPLTVSTLLDMNLREGSPFLAYLSACGTGQVKDDKSVDESIHLISACQLAGFRHVIGTLWEVNDESCVDMSRITYEEIRNGGMTDESVCRGLHKATRDLRKRWLDETVMSSRGNKPIRHVETEDRPRITGNRAQEDSGLQRDVISCDDDEEAEVFPWVPYVHFGV</sequence>
<dbReference type="OrthoDB" id="5405072at2759"/>
<dbReference type="AlphaFoldDB" id="A0A0C3GTJ4"/>
<protein>
    <recommendedName>
        <fullName evidence="2">CHAT domain-containing protein</fullName>
    </recommendedName>
</protein>
<accession>A0A0C3GTJ4</accession>
<dbReference type="InterPro" id="IPR011990">
    <property type="entry name" value="TPR-like_helical_dom_sf"/>
</dbReference>
<dbReference type="Pfam" id="PF12770">
    <property type="entry name" value="CHAT"/>
    <property type="match status" value="1"/>
</dbReference>
<dbReference type="EMBL" id="KN832889">
    <property type="protein sequence ID" value="KIM94594.1"/>
    <property type="molecule type" value="Genomic_DNA"/>
</dbReference>
<evidence type="ECO:0000313" key="3">
    <source>
        <dbReference type="EMBL" id="KIM94594.1"/>
    </source>
</evidence>
<reference evidence="4" key="2">
    <citation type="submission" date="2015-01" db="EMBL/GenBank/DDBJ databases">
        <title>Evolutionary Origins and Diversification of the Mycorrhizal Mutualists.</title>
        <authorList>
            <consortium name="DOE Joint Genome Institute"/>
            <consortium name="Mycorrhizal Genomics Consortium"/>
            <person name="Kohler A."/>
            <person name="Kuo A."/>
            <person name="Nagy L.G."/>
            <person name="Floudas D."/>
            <person name="Copeland A."/>
            <person name="Barry K.W."/>
            <person name="Cichocki N."/>
            <person name="Veneault-Fourrey C."/>
            <person name="LaButti K."/>
            <person name="Lindquist E.A."/>
            <person name="Lipzen A."/>
            <person name="Lundell T."/>
            <person name="Morin E."/>
            <person name="Murat C."/>
            <person name="Riley R."/>
            <person name="Ohm R."/>
            <person name="Sun H."/>
            <person name="Tunlid A."/>
            <person name="Henrissat B."/>
            <person name="Grigoriev I.V."/>
            <person name="Hibbett D.S."/>
            <person name="Martin F."/>
        </authorList>
    </citation>
    <scope>NUCLEOTIDE SEQUENCE [LARGE SCALE GENOMIC DNA]</scope>
    <source>
        <strain evidence="4">Zn</strain>
    </source>
</reference>
<organism evidence="3 4">
    <name type="scientific">Oidiodendron maius (strain Zn)</name>
    <dbReference type="NCBI Taxonomy" id="913774"/>
    <lineage>
        <taxon>Eukaryota</taxon>
        <taxon>Fungi</taxon>
        <taxon>Dikarya</taxon>
        <taxon>Ascomycota</taxon>
        <taxon>Pezizomycotina</taxon>
        <taxon>Leotiomycetes</taxon>
        <taxon>Leotiomycetes incertae sedis</taxon>
        <taxon>Myxotrichaceae</taxon>
        <taxon>Oidiodendron</taxon>
    </lineage>
</organism>
<evidence type="ECO:0000256" key="1">
    <source>
        <dbReference type="SAM" id="MobiDB-lite"/>
    </source>
</evidence>
<proteinExistence type="predicted"/>
<dbReference type="PANTHER" id="PTHR19959:SF119">
    <property type="entry name" value="FUNGAL LIPASE-LIKE DOMAIN-CONTAINING PROTEIN"/>
    <property type="match status" value="1"/>
</dbReference>
<dbReference type="SUPFAM" id="SSF48452">
    <property type="entry name" value="TPR-like"/>
    <property type="match status" value="1"/>
</dbReference>